<dbReference type="Proteomes" id="UP000798951">
    <property type="component" value="Unassembled WGS sequence"/>
</dbReference>
<reference evidence="3 4" key="1">
    <citation type="submission" date="2019-07" db="EMBL/GenBank/DDBJ databases">
        <title>Genomic Encyclopedia of Type Strains, Phase IV (KMG-IV): sequencing the most valuable type-strain genomes for metagenomic binning, comparative biology and taxonomic classification.</title>
        <authorList>
            <person name="Goeker M."/>
        </authorList>
    </citation>
    <scope>NUCLEOTIDE SEQUENCE [LARGE SCALE GENOMIC DNA]</scope>
    <source>
        <strain evidence="3 4">DSM 44831</strain>
    </source>
</reference>
<sequence length="78" mass="7388">MRRLSVVAAVVMSLGLGLAGAATAETVATPGPVATDSGSAGPLTASADPDSGSAALPGLLLRCLSTGTSLSMGMPTCV</sequence>
<protein>
    <submittedName>
        <fullName evidence="3">Uncharacterized protein</fullName>
    </submittedName>
</protein>
<name>A0ABQ6YTG8_9NOCA</name>
<proteinExistence type="predicted"/>
<evidence type="ECO:0000313" key="4">
    <source>
        <dbReference type="Proteomes" id="UP000798951"/>
    </source>
</evidence>
<accession>A0ABQ6YTG8</accession>
<keyword evidence="2" id="KW-0732">Signal</keyword>
<feature type="region of interest" description="Disordered" evidence="1">
    <location>
        <begin position="29"/>
        <end position="50"/>
    </location>
</feature>
<organism evidence="3 4">
    <name type="scientific">Nocardia caishijiensis</name>
    <dbReference type="NCBI Taxonomy" id="184756"/>
    <lineage>
        <taxon>Bacteria</taxon>
        <taxon>Bacillati</taxon>
        <taxon>Actinomycetota</taxon>
        <taxon>Actinomycetes</taxon>
        <taxon>Mycobacteriales</taxon>
        <taxon>Nocardiaceae</taxon>
        <taxon>Nocardia</taxon>
    </lineage>
</organism>
<feature type="chain" id="PRO_5047440251" evidence="2">
    <location>
        <begin position="25"/>
        <end position="78"/>
    </location>
</feature>
<dbReference type="EMBL" id="VMSD01000001">
    <property type="protein sequence ID" value="KAF0848928.1"/>
    <property type="molecule type" value="Genomic_DNA"/>
</dbReference>
<keyword evidence="4" id="KW-1185">Reference proteome</keyword>
<feature type="signal peptide" evidence="2">
    <location>
        <begin position="1"/>
        <end position="24"/>
    </location>
</feature>
<evidence type="ECO:0000256" key="2">
    <source>
        <dbReference type="SAM" id="SignalP"/>
    </source>
</evidence>
<dbReference type="RefSeq" id="WP_067979505.1">
    <property type="nucleotide sequence ID" value="NZ_VMSD01000001.1"/>
</dbReference>
<comment type="caution">
    <text evidence="3">The sequence shown here is derived from an EMBL/GenBank/DDBJ whole genome shotgun (WGS) entry which is preliminary data.</text>
</comment>
<gene>
    <name evidence="3" type="ORF">FNL39_101363</name>
</gene>
<evidence type="ECO:0000313" key="3">
    <source>
        <dbReference type="EMBL" id="KAF0848928.1"/>
    </source>
</evidence>
<evidence type="ECO:0000256" key="1">
    <source>
        <dbReference type="SAM" id="MobiDB-lite"/>
    </source>
</evidence>